<accession>A0ABQ7LCD2</accession>
<reference evidence="1 2" key="1">
    <citation type="submission" date="2021-03" db="EMBL/GenBank/DDBJ databases">
        <authorList>
            <person name="King G.J."/>
            <person name="Bancroft I."/>
            <person name="Baten A."/>
            <person name="Bloomfield J."/>
            <person name="Borpatragohain P."/>
            <person name="He Z."/>
            <person name="Irish N."/>
            <person name="Irwin J."/>
            <person name="Liu K."/>
            <person name="Mauleon R.P."/>
            <person name="Moore J."/>
            <person name="Morris R."/>
            <person name="Ostergaard L."/>
            <person name="Wang B."/>
            <person name="Wells R."/>
        </authorList>
    </citation>
    <scope>NUCLEOTIDE SEQUENCE [LARGE SCALE GENOMIC DNA]</scope>
    <source>
        <strain evidence="1">R-o-18</strain>
        <tissue evidence="1">Leaf</tissue>
    </source>
</reference>
<proteinExistence type="predicted"/>
<dbReference type="EMBL" id="JADBGQ010000008">
    <property type="protein sequence ID" value="KAG5384243.1"/>
    <property type="molecule type" value="Genomic_DNA"/>
</dbReference>
<evidence type="ECO:0000313" key="2">
    <source>
        <dbReference type="Proteomes" id="UP000823674"/>
    </source>
</evidence>
<name>A0ABQ7LCD2_BRACM</name>
<protein>
    <submittedName>
        <fullName evidence="1">Uncharacterized protein</fullName>
    </submittedName>
</protein>
<evidence type="ECO:0000313" key="1">
    <source>
        <dbReference type="EMBL" id="KAG5384243.1"/>
    </source>
</evidence>
<organism evidence="1 2">
    <name type="scientific">Brassica rapa subsp. trilocularis</name>
    <dbReference type="NCBI Taxonomy" id="1813537"/>
    <lineage>
        <taxon>Eukaryota</taxon>
        <taxon>Viridiplantae</taxon>
        <taxon>Streptophyta</taxon>
        <taxon>Embryophyta</taxon>
        <taxon>Tracheophyta</taxon>
        <taxon>Spermatophyta</taxon>
        <taxon>Magnoliopsida</taxon>
        <taxon>eudicotyledons</taxon>
        <taxon>Gunneridae</taxon>
        <taxon>Pentapetalae</taxon>
        <taxon>rosids</taxon>
        <taxon>malvids</taxon>
        <taxon>Brassicales</taxon>
        <taxon>Brassicaceae</taxon>
        <taxon>Brassiceae</taxon>
        <taxon>Brassica</taxon>
    </lineage>
</organism>
<comment type="caution">
    <text evidence="1">The sequence shown here is derived from an EMBL/GenBank/DDBJ whole genome shotgun (WGS) entry which is preliminary data.</text>
</comment>
<sequence length="147" mass="16152">MEKWEKKKAVTDCEACLREVVANIDLLKEIMNNNLLASDELLRLQPKEAELGSEADVMATSDFSIGKLDLPLISEDLPEDFFAKVPSGMDGSVKCSDDRFEDGGIVDPDFFATPVGGVGRNRGLDQGPGFWSTAKLCDFMIREICCV</sequence>
<keyword evidence="2" id="KW-1185">Reference proteome</keyword>
<gene>
    <name evidence="1" type="primary">A09g507890.1_BraROA</name>
    <name evidence="1" type="ORF">IGI04_035713</name>
</gene>
<dbReference type="Proteomes" id="UP000823674">
    <property type="component" value="Chromosome A09"/>
</dbReference>